<name>C5KBS1_PERM5</name>
<organism evidence="3">
    <name type="scientific">Perkinsus marinus (strain ATCC 50983 / TXsc)</name>
    <dbReference type="NCBI Taxonomy" id="423536"/>
    <lineage>
        <taxon>Eukaryota</taxon>
        <taxon>Sar</taxon>
        <taxon>Alveolata</taxon>
        <taxon>Perkinsozoa</taxon>
        <taxon>Perkinsea</taxon>
        <taxon>Perkinsida</taxon>
        <taxon>Perkinsidae</taxon>
        <taxon>Perkinsus</taxon>
    </lineage>
</organism>
<gene>
    <name evidence="2" type="ORF">Pmar_PMAR004624</name>
</gene>
<dbReference type="Pfam" id="PF00789">
    <property type="entry name" value="UBX"/>
    <property type="match status" value="1"/>
</dbReference>
<dbReference type="AlphaFoldDB" id="C5KBS1"/>
<evidence type="ECO:0000259" key="1">
    <source>
        <dbReference type="Pfam" id="PF00789"/>
    </source>
</evidence>
<protein>
    <recommendedName>
        <fullName evidence="1">UBX domain-containing protein</fullName>
    </recommendedName>
</protein>
<reference evidence="2 3" key="1">
    <citation type="submission" date="2008-07" db="EMBL/GenBank/DDBJ databases">
        <authorList>
            <person name="El-Sayed N."/>
            <person name="Caler E."/>
            <person name="Inman J."/>
            <person name="Amedeo P."/>
            <person name="Hass B."/>
            <person name="Wortman J."/>
        </authorList>
    </citation>
    <scope>NUCLEOTIDE SEQUENCE [LARGE SCALE GENOMIC DNA]</scope>
    <source>
        <strain evidence="3">ATCC 50983 / TXsc</strain>
    </source>
</reference>
<accession>C5KBS1</accession>
<sequence>SEPVSDLYDWMDSELFNDHDRAAAATAEDGVQDFTEADLNYRLVSRMPRRVFEREDRSMKDAGIENQIVRLPRAVRSSA</sequence>
<proteinExistence type="predicted"/>
<dbReference type="Gene3D" id="3.10.20.90">
    <property type="entry name" value="Phosphatidylinositol 3-kinase Catalytic Subunit, Chain A, domain 1"/>
    <property type="match status" value="1"/>
</dbReference>
<dbReference type="InterPro" id="IPR001012">
    <property type="entry name" value="UBX_dom"/>
</dbReference>
<dbReference type="RefSeq" id="XP_002786276.1">
    <property type="nucleotide sequence ID" value="XM_002786230.1"/>
</dbReference>
<dbReference type="Proteomes" id="UP000007800">
    <property type="component" value="Unassembled WGS sequence"/>
</dbReference>
<feature type="non-terminal residue" evidence="2">
    <location>
        <position position="79"/>
    </location>
</feature>
<evidence type="ECO:0000313" key="3">
    <source>
        <dbReference type="Proteomes" id="UP000007800"/>
    </source>
</evidence>
<feature type="domain" description="UBX" evidence="1">
    <location>
        <begin position="1"/>
        <end position="67"/>
    </location>
</feature>
<dbReference type="EMBL" id="GG671945">
    <property type="protein sequence ID" value="EER18072.1"/>
    <property type="molecule type" value="Genomic_DNA"/>
</dbReference>
<feature type="non-terminal residue" evidence="2">
    <location>
        <position position="1"/>
    </location>
</feature>
<evidence type="ECO:0000313" key="2">
    <source>
        <dbReference type="EMBL" id="EER18072.1"/>
    </source>
</evidence>
<dbReference type="GeneID" id="9048466"/>
<dbReference type="InParanoid" id="C5KBS1"/>
<keyword evidence="3" id="KW-1185">Reference proteome</keyword>